<evidence type="ECO:0000256" key="4">
    <source>
        <dbReference type="SAM" id="Phobius"/>
    </source>
</evidence>
<dbReference type="OrthoDB" id="6428749at2759"/>
<dbReference type="SUPFAM" id="SSF75304">
    <property type="entry name" value="Amidase signature (AS) enzymes"/>
    <property type="match status" value="1"/>
</dbReference>
<feature type="transmembrane region" description="Helical" evidence="4">
    <location>
        <begin position="12"/>
        <end position="34"/>
    </location>
</feature>
<organism evidence="6 7">
    <name type="scientific">Elysia chlorotica</name>
    <name type="common">Eastern emerald elysia</name>
    <name type="synonym">Sea slug</name>
    <dbReference type="NCBI Taxonomy" id="188477"/>
    <lineage>
        <taxon>Eukaryota</taxon>
        <taxon>Metazoa</taxon>
        <taxon>Spiralia</taxon>
        <taxon>Lophotrochozoa</taxon>
        <taxon>Mollusca</taxon>
        <taxon>Gastropoda</taxon>
        <taxon>Heterobranchia</taxon>
        <taxon>Euthyneura</taxon>
        <taxon>Panpulmonata</taxon>
        <taxon>Sacoglossa</taxon>
        <taxon>Placobranchoidea</taxon>
        <taxon>Plakobranchidae</taxon>
        <taxon>Elysia</taxon>
    </lineage>
</organism>
<proteinExistence type="inferred from homology"/>
<dbReference type="PROSITE" id="PS00571">
    <property type="entry name" value="AMIDASES"/>
    <property type="match status" value="1"/>
</dbReference>
<dbReference type="InterPro" id="IPR023631">
    <property type="entry name" value="Amidase_dom"/>
</dbReference>
<dbReference type="AlphaFoldDB" id="A0A433U6E5"/>
<name>A0A433U6E5_ELYCH</name>
<keyword evidence="4" id="KW-0472">Membrane</keyword>
<keyword evidence="4" id="KW-0812">Transmembrane</keyword>
<dbReference type="Gene3D" id="3.90.1300.10">
    <property type="entry name" value="Amidase signature (AS) domain"/>
    <property type="match status" value="1"/>
</dbReference>
<gene>
    <name evidence="6" type="ORF">EGW08_002792</name>
</gene>
<reference evidence="6 7" key="1">
    <citation type="submission" date="2019-01" db="EMBL/GenBank/DDBJ databases">
        <title>A draft genome assembly of the solar-powered sea slug Elysia chlorotica.</title>
        <authorList>
            <person name="Cai H."/>
            <person name="Li Q."/>
            <person name="Fang X."/>
            <person name="Li J."/>
            <person name="Curtis N.E."/>
            <person name="Altenburger A."/>
            <person name="Shibata T."/>
            <person name="Feng M."/>
            <person name="Maeda T."/>
            <person name="Schwartz J.A."/>
            <person name="Shigenobu S."/>
            <person name="Lundholm N."/>
            <person name="Nishiyama T."/>
            <person name="Yang H."/>
            <person name="Hasebe M."/>
            <person name="Li S."/>
            <person name="Pierce S.K."/>
            <person name="Wang J."/>
        </authorList>
    </citation>
    <scope>NUCLEOTIDE SEQUENCE [LARGE SCALE GENOMIC DNA]</scope>
    <source>
        <strain evidence="6">EC2010</strain>
        <tissue evidence="6">Whole organism of an adult</tissue>
    </source>
</reference>
<feature type="non-terminal residue" evidence="6">
    <location>
        <position position="431"/>
    </location>
</feature>
<evidence type="ECO:0000313" key="6">
    <source>
        <dbReference type="EMBL" id="RUS89419.1"/>
    </source>
</evidence>
<comment type="caution">
    <text evidence="6">The sequence shown here is derived from an EMBL/GenBank/DDBJ whole genome shotgun (WGS) entry which is preliminary data.</text>
</comment>
<evidence type="ECO:0000259" key="5">
    <source>
        <dbReference type="Pfam" id="PF01425"/>
    </source>
</evidence>
<dbReference type="Pfam" id="PF01425">
    <property type="entry name" value="Amidase"/>
    <property type="match status" value="1"/>
</dbReference>
<dbReference type="EMBL" id="RQTK01000056">
    <property type="protein sequence ID" value="RUS89419.1"/>
    <property type="molecule type" value="Genomic_DNA"/>
</dbReference>
<dbReference type="PANTHER" id="PTHR45847">
    <property type="entry name" value="FATTY ACID AMIDE HYDROLASE"/>
    <property type="match status" value="1"/>
</dbReference>
<keyword evidence="7" id="KW-1185">Reference proteome</keyword>
<dbReference type="GO" id="GO:0009062">
    <property type="term" value="P:fatty acid catabolic process"/>
    <property type="evidence" value="ECO:0007669"/>
    <property type="project" value="TreeGrafter"/>
</dbReference>
<sequence>MDRIVSLLDERLLKASMGIAAAAAVCVPTSYYLYGRYMRAKMNRKIEARGQRARDKMQKMRDDLAKQELDDTIPQLSFQDLHKALQDGSLSATAVLRAYQAKALKLNDRVNAITDVLEDANAIANGLDALPSSKRGPLHGVPVSLKESCGLKGQDCTAGFGELIDVPWRADSVLVQVLKSKGAIPFVRTNLPQGMRSFACANPIYGETHSPLLKGRAPGGSSGGEGALIGGGGSILGVGSDIGGSIRIPACYCGIYALKPTAGRLSLIGSFEADAGCGQQLVKSTEGPLGRDVSCLVQFMEAVLCQEMFDLDSSTPPIPFRREMYENWKPLKIGYYVYDDCTRCVPAVERAVMLAKATLEKLGHTLVEIKPYKAFYAFIKFLIPALIGHDARSYKDLLKFDDSCGLMNEPYKFHKKSYRERWFWAKLEELQ</sequence>
<dbReference type="STRING" id="188477.A0A433U6E5"/>
<evidence type="ECO:0000256" key="2">
    <source>
        <dbReference type="ARBA" id="ARBA00022801"/>
    </source>
</evidence>
<keyword evidence="3" id="KW-0175">Coiled coil</keyword>
<dbReference type="GO" id="GO:0017064">
    <property type="term" value="F:fatty acid amide hydrolase activity"/>
    <property type="evidence" value="ECO:0007669"/>
    <property type="project" value="TreeGrafter"/>
</dbReference>
<protein>
    <recommendedName>
        <fullName evidence="5">Amidase domain-containing protein</fullName>
    </recommendedName>
</protein>
<accession>A0A433U6E5</accession>
<evidence type="ECO:0000256" key="1">
    <source>
        <dbReference type="ARBA" id="ARBA00009199"/>
    </source>
</evidence>
<dbReference type="PANTHER" id="PTHR45847:SF6">
    <property type="entry name" value="FATTY ACID AMIDE HYDROLASE"/>
    <property type="match status" value="1"/>
</dbReference>
<dbReference type="InterPro" id="IPR052096">
    <property type="entry name" value="Endocannabinoid_amidase"/>
</dbReference>
<dbReference type="GO" id="GO:0004040">
    <property type="term" value="F:amidase activity"/>
    <property type="evidence" value="ECO:0007669"/>
    <property type="project" value="TreeGrafter"/>
</dbReference>
<feature type="coiled-coil region" evidence="3">
    <location>
        <begin position="43"/>
        <end position="70"/>
    </location>
</feature>
<evidence type="ECO:0000256" key="3">
    <source>
        <dbReference type="SAM" id="Coils"/>
    </source>
</evidence>
<dbReference type="InterPro" id="IPR036928">
    <property type="entry name" value="AS_sf"/>
</dbReference>
<keyword evidence="4" id="KW-1133">Transmembrane helix</keyword>
<keyword evidence="2" id="KW-0378">Hydrolase</keyword>
<feature type="domain" description="Amidase" evidence="5">
    <location>
        <begin position="95"/>
        <end position="377"/>
    </location>
</feature>
<evidence type="ECO:0000313" key="7">
    <source>
        <dbReference type="Proteomes" id="UP000271974"/>
    </source>
</evidence>
<dbReference type="InterPro" id="IPR020556">
    <property type="entry name" value="Amidase_CS"/>
</dbReference>
<comment type="similarity">
    <text evidence="1">Belongs to the amidase family.</text>
</comment>
<dbReference type="Proteomes" id="UP000271974">
    <property type="component" value="Unassembled WGS sequence"/>
</dbReference>